<dbReference type="EMBL" id="CDMZ01003427">
    <property type="protein sequence ID" value="CEM46335.1"/>
    <property type="molecule type" value="Genomic_DNA"/>
</dbReference>
<evidence type="ECO:0000256" key="6">
    <source>
        <dbReference type="ARBA" id="ARBA00022989"/>
    </source>
</evidence>
<dbReference type="GO" id="GO:0000139">
    <property type="term" value="C:Golgi membrane"/>
    <property type="evidence" value="ECO:0007669"/>
    <property type="project" value="TreeGrafter"/>
</dbReference>
<dbReference type="InterPro" id="IPR025749">
    <property type="entry name" value="Sphingomyelin_synth-like_dom"/>
</dbReference>
<evidence type="ECO:0000256" key="8">
    <source>
        <dbReference type="ARBA" id="ARBA00023136"/>
    </source>
</evidence>
<feature type="transmembrane region" description="Helical" evidence="10">
    <location>
        <begin position="156"/>
        <end position="176"/>
    </location>
</feature>
<dbReference type="GO" id="GO:0047493">
    <property type="term" value="F:ceramide cholinephosphotransferase activity"/>
    <property type="evidence" value="ECO:0007669"/>
    <property type="project" value="TreeGrafter"/>
</dbReference>
<sequence length="301" mass="33658">MGNKYGPHPGVRPSLLRCVLLALRDLAFLVCILLFENYVVQVISLVPIDRTPLTDPVHLWLRSKEWAPSVLYFGRSTLGELTELDPLIGIVVVTHLLHGREGVILLRKCLRTLTCGRLLRICTYTVTILPNPRVECEFHGPVSPFIMHPGGVCADLLFSGHSIFYVMSMITSLWLLRMHPKWMPWIAVVPPLWFLLLVQRVMRTIYEGYHYSVDMSVAVYVTLLIWHAPILFRDLPDPLSLWDPYARRALGLHGGAVGAGGGEGGQEMDALERGGTKKEGAGKGSDRFRPSGGRNRPPVHV</sequence>
<evidence type="ECO:0000256" key="4">
    <source>
        <dbReference type="ARBA" id="ARBA00022692"/>
    </source>
</evidence>
<evidence type="ECO:0000256" key="3">
    <source>
        <dbReference type="ARBA" id="ARBA00022679"/>
    </source>
</evidence>
<feature type="transmembrane region" description="Helical" evidence="10">
    <location>
        <begin position="211"/>
        <end position="232"/>
    </location>
</feature>
<gene>
    <name evidence="12" type="ORF">Cvel_30000</name>
</gene>
<feature type="region of interest" description="Disordered" evidence="9">
    <location>
        <begin position="260"/>
        <end position="301"/>
    </location>
</feature>
<accession>A0A0G4HPP0</accession>
<dbReference type="GO" id="GO:0005789">
    <property type="term" value="C:endoplasmic reticulum membrane"/>
    <property type="evidence" value="ECO:0007669"/>
    <property type="project" value="TreeGrafter"/>
</dbReference>
<dbReference type="VEuPathDB" id="CryptoDB:Cvel_30000"/>
<feature type="compositionally biased region" description="Basic and acidic residues" evidence="9">
    <location>
        <begin position="270"/>
        <end position="289"/>
    </location>
</feature>
<keyword evidence="4 10" id="KW-0812">Transmembrane</keyword>
<dbReference type="PANTHER" id="PTHR21290:SF25">
    <property type="entry name" value="SPHINGOMYELIN SYNTHASE-RELATED PROTEIN 1"/>
    <property type="match status" value="1"/>
</dbReference>
<dbReference type="PANTHER" id="PTHR21290">
    <property type="entry name" value="SPHINGOMYELIN SYNTHETASE"/>
    <property type="match status" value="1"/>
</dbReference>
<keyword evidence="8 10" id="KW-0472">Membrane</keyword>
<feature type="domain" description="Sphingomyelin synthase-like" evidence="11">
    <location>
        <begin position="153"/>
        <end position="227"/>
    </location>
</feature>
<comment type="similarity">
    <text evidence="2">Belongs to the sphingomyelin synthase family.</text>
</comment>
<dbReference type="InterPro" id="IPR045221">
    <property type="entry name" value="Sphingomyelin_synth-like"/>
</dbReference>
<dbReference type="GO" id="GO:0033188">
    <property type="term" value="F:sphingomyelin synthase activity"/>
    <property type="evidence" value="ECO:0007669"/>
    <property type="project" value="TreeGrafter"/>
</dbReference>
<keyword evidence="5" id="KW-0746">Sphingolipid metabolism</keyword>
<dbReference type="AlphaFoldDB" id="A0A0G4HPP0"/>
<reference evidence="12" key="1">
    <citation type="submission" date="2014-11" db="EMBL/GenBank/DDBJ databases">
        <authorList>
            <person name="Otto D Thomas"/>
            <person name="Naeem Raeece"/>
        </authorList>
    </citation>
    <scope>NUCLEOTIDE SEQUENCE</scope>
</reference>
<evidence type="ECO:0000313" key="12">
    <source>
        <dbReference type="EMBL" id="CEM46335.1"/>
    </source>
</evidence>
<evidence type="ECO:0000256" key="7">
    <source>
        <dbReference type="ARBA" id="ARBA00023098"/>
    </source>
</evidence>
<dbReference type="GO" id="GO:0005886">
    <property type="term" value="C:plasma membrane"/>
    <property type="evidence" value="ECO:0007669"/>
    <property type="project" value="TreeGrafter"/>
</dbReference>
<protein>
    <recommendedName>
        <fullName evidence="11">Sphingomyelin synthase-like domain-containing protein</fullName>
    </recommendedName>
</protein>
<name>A0A0G4HPP0_9ALVE</name>
<proteinExistence type="inferred from homology"/>
<evidence type="ECO:0000256" key="2">
    <source>
        <dbReference type="ARBA" id="ARBA00005441"/>
    </source>
</evidence>
<organism evidence="12">
    <name type="scientific">Chromera velia CCMP2878</name>
    <dbReference type="NCBI Taxonomy" id="1169474"/>
    <lineage>
        <taxon>Eukaryota</taxon>
        <taxon>Sar</taxon>
        <taxon>Alveolata</taxon>
        <taxon>Colpodellida</taxon>
        <taxon>Chromeraceae</taxon>
        <taxon>Chromera</taxon>
    </lineage>
</organism>
<keyword evidence="3" id="KW-0808">Transferase</keyword>
<keyword evidence="6 10" id="KW-1133">Transmembrane helix</keyword>
<evidence type="ECO:0000256" key="5">
    <source>
        <dbReference type="ARBA" id="ARBA00022919"/>
    </source>
</evidence>
<feature type="transmembrane region" description="Helical" evidence="10">
    <location>
        <begin position="182"/>
        <end position="199"/>
    </location>
</feature>
<keyword evidence="7" id="KW-0443">Lipid metabolism</keyword>
<evidence type="ECO:0000256" key="1">
    <source>
        <dbReference type="ARBA" id="ARBA00004141"/>
    </source>
</evidence>
<evidence type="ECO:0000256" key="9">
    <source>
        <dbReference type="SAM" id="MobiDB-lite"/>
    </source>
</evidence>
<dbReference type="GO" id="GO:0046513">
    <property type="term" value="P:ceramide biosynthetic process"/>
    <property type="evidence" value="ECO:0007669"/>
    <property type="project" value="TreeGrafter"/>
</dbReference>
<comment type="subcellular location">
    <subcellularLocation>
        <location evidence="1">Membrane</location>
        <topology evidence="1">Multi-pass membrane protein</topology>
    </subcellularLocation>
</comment>
<evidence type="ECO:0000256" key="10">
    <source>
        <dbReference type="SAM" id="Phobius"/>
    </source>
</evidence>
<dbReference type="Pfam" id="PF14360">
    <property type="entry name" value="PAP2_C"/>
    <property type="match status" value="1"/>
</dbReference>
<evidence type="ECO:0000259" key="11">
    <source>
        <dbReference type="Pfam" id="PF14360"/>
    </source>
</evidence>